<name>A0A5B7EV81_PORTR</name>
<dbReference type="OrthoDB" id="6500128at2759"/>
<accession>A0A5B7EV81</accession>
<dbReference type="Proteomes" id="UP000324222">
    <property type="component" value="Unassembled WGS sequence"/>
</dbReference>
<feature type="region of interest" description="Disordered" evidence="1">
    <location>
        <begin position="9"/>
        <end position="30"/>
    </location>
</feature>
<evidence type="ECO:0000313" key="2">
    <source>
        <dbReference type="EMBL" id="MPC36929.1"/>
    </source>
</evidence>
<dbReference type="AlphaFoldDB" id="A0A5B7EV81"/>
<keyword evidence="3" id="KW-1185">Reference proteome</keyword>
<protein>
    <submittedName>
        <fullName evidence="2">Multidrug resistance-associated protein 9</fullName>
    </submittedName>
</protein>
<reference evidence="2 3" key="1">
    <citation type="submission" date="2019-05" db="EMBL/GenBank/DDBJ databases">
        <title>Another draft genome of Portunus trituberculatus and its Hox gene families provides insights of decapod evolution.</title>
        <authorList>
            <person name="Jeong J.-H."/>
            <person name="Song I."/>
            <person name="Kim S."/>
            <person name="Choi T."/>
            <person name="Kim D."/>
            <person name="Ryu S."/>
            <person name="Kim W."/>
        </authorList>
    </citation>
    <scope>NUCLEOTIDE SEQUENCE [LARGE SCALE GENOMIC DNA]</scope>
    <source>
        <tissue evidence="2">Muscle</tissue>
    </source>
</reference>
<evidence type="ECO:0000256" key="1">
    <source>
        <dbReference type="SAM" id="MobiDB-lite"/>
    </source>
</evidence>
<comment type="caution">
    <text evidence="2">The sequence shown here is derived from an EMBL/GenBank/DDBJ whole genome shotgun (WGS) entry which is preliminary data.</text>
</comment>
<evidence type="ECO:0000313" key="3">
    <source>
        <dbReference type="Proteomes" id="UP000324222"/>
    </source>
</evidence>
<dbReference type="EMBL" id="VSRR010003636">
    <property type="protein sequence ID" value="MPC36929.1"/>
    <property type="molecule type" value="Genomic_DNA"/>
</dbReference>
<proteinExistence type="predicted"/>
<gene>
    <name evidence="2" type="primary">Abcc12_2</name>
    <name evidence="2" type="ORF">E2C01_030397</name>
</gene>
<organism evidence="2 3">
    <name type="scientific">Portunus trituberculatus</name>
    <name type="common">Swimming crab</name>
    <name type="synonym">Neptunus trituberculatus</name>
    <dbReference type="NCBI Taxonomy" id="210409"/>
    <lineage>
        <taxon>Eukaryota</taxon>
        <taxon>Metazoa</taxon>
        <taxon>Ecdysozoa</taxon>
        <taxon>Arthropoda</taxon>
        <taxon>Crustacea</taxon>
        <taxon>Multicrustacea</taxon>
        <taxon>Malacostraca</taxon>
        <taxon>Eumalacostraca</taxon>
        <taxon>Eucarida</taxon>
        <taxon>Decapoda</taxon>
        <taxon>Pleocyemata</taxon>
        <taxon>Brachyura</taxon>
        <taxon>Eubrachyura</taxon>
        <taxon>Portunoidea</taxon>
        <taxon>Portunidae</taxon>
        <taxon>Portuninae</taxon>
        <taxon>Portunus</taxon>
    </lineage>
</organism>
<sequence>MWLHADPAMTNIMAENESQDASTLVKEGNNADNEEDTLLDQSDCASNASPLKSVGFNLQTDVAEENDDEIDLEIDDALDEGYMGMECTLERGFSLNESAIAKDLRHERYSDVAVKYMPGTSLHRYKPSLKHFIPIRKSSTVRDEMPVDGAGLYSFITISWITNMMWKAYKTGLKDDDVPLCSKYDMCEYNTDREDIVSPVFFIESADLKIVEAVDGVKMETGNAVSFLASLVSVNDIQLHFESRRLPGHLSNARQHCRCGCRAFWWLVE</sequence>